<reference evidence="2" key="1">
    <citation type="journal article" date="2005" name="Nature">
        <title>The map-based sequence of the rice genome.</title>
        <authorList>
            <consortium name="International rice genome sequencing project (IRGSP)"/>
            <person name="Matsumoto T."/>
            <person name="Wu J."/>
            <person name="Kanamori H."/>
            <person name="Katayose Y."/>
            <person name="Fujisawa M."/>
            <person name="Namiki N."/>
            <person name="Mizuno H."/>
            <person name="Yamamoto K."/>
            <person name="Antonio B.A."/>
            <person name="Baba T."/>
            <person name="Sakata K."/>
            <person name="Nagamura Y."/>
            <person name="Aoki H."/>
            <person name="Arikawa K."/>
            <person name="Arita K."/>
            <person name="Bito T."/>
            <person name="Chiden Y."/>
            <person name="Fujitsuka N."/>
            <person name="Fukunaka R."/>
            <person name="Hamada M."/>
            <person name="Harada C."/>
            <person name="Hayashi A."/>
            <person name="Hijishita S."/>
            <person name="Honda M."/>
            <person name="Hosokawa S."/>
            <person name="Ichikawa Y."/>
            <person name="Idonuma A."/>
            <person name="Iijima M."/>
            <person name="Ikeda M."/>
            <person name="Ikeno M."/>
            <person name="Ito K."/>
            <person name="Ito S."/>
            <person name="Ito T."/>
            <person name="Ito Y."/>
            <person name="Ito Y."/>
            <person name="Iwabuchi A."/>
            <person name="Kamiya K."/>
            <person name="Karasawa W."/>
            <person name="Kurita K."/>
            <person name="Katagiri S."/>
            <person name="Kikuta A."/>
            <person name="Kobayashi H."/>
            <person name="Kobayashi N."/>
            <person name="Machita K."/>
            <person name="Maehara T."/>
            <person name="Masukawa M."/>
            <person name="Mizubayashi T."/>
            <person name="Mukai Y."/>
            <person name="Nagasaki H."/>
            <person name="Nagata Y."/>
            <person name="Naito S."/>
            <person name="Nakashima M."/>
            <person name="Nakama Y."/>
            <person name="Nakamichi Y."/>
            <person name="Nakamura M."/>
            <person name="Meguro A."/>
            <person name="Negishi M."/>
            <person name="Ohta I."/>
            <person name="Ohta T."/>
            <person name="Okamoto M."/>
            <person name="Ono N."/>
            <person name="Saji S."/>
            <person name="Sakaguchi M."/>
            <person name="Sakai K."/>
            <person name="Shibata M."/>
            <person name="Shimokawa T."/>
            <person name="Song J."/>
            <person name="Takazaki Y."/>
            <person name="Terasawa K."/>
            <person name="Tsugane M."/>
            <person name="Tsuji K."/>
            <person name="Ueda S."/>
            <person name="Waki K."/>
            <person name="Yamagata H."/>
            <person name="Yamamoto M."/>
            <person name="Yamamoto S."/>
            <person name="Yamane H."/>
            <person name="Yoshiki S."/>
            <person name="Yoshihara R."/>
            <person name="Yukawa K."/>
            <person name="Zhong H."/>
            <person name="Yano M."/>
            <person name="Yuan Q."/>
            <person name="Ouyang S."/>
            <person name="Liu J."/>
            <person name="Jones K.M."/>
            <person name="Gansberger K."/>
            <person name="Moffat K."/>
            <person name="Hill J."/>
            <person name="Bera J."/>
            <person name="Fadrosh D."/>
            <person name="Jin S."/>
            <person name="Johri S."/>
            <person name="Kim M."/>
            <person name="Overton L."/>
            <person name="Reardon M."/>
            <person name="Tsitrin T."/>
            <person name="Vuong H."/>
            <person name="Weaver B."/>
            <person name="Ciecko A."/>
            <person name="Tallon L."/>
            <person name="Jackson J."/>
            <person name="Pai G."/>
            <person name="Aken S.V."/>
            <person name="Utterback T."/>
            <person name="Reidmuller S."/>
            <person name="Feldblyum T."/>
            <person name="Hsiao J."/>
            <person name="Zismann V."/>
            <person name="Iobst S."/>
            <person name="de Vazeille A.R."/>
            <person name="Buell C.R."/>
            <person name="Ying K."/>
            <person name="Li Y."/>
            <person name="Lu T."/>
            <person name="Huang Y."/>
            <person name="Zhao Q."/>
            <person name="Feng Q."/>
            <person name="Zhang L."/>
            <person name="Zhu J."/>
            <person name="Weng Q."/>
            <person name="Mu J."/>
            <person name="Lu Y."/>
            <person name="Fan D."/>
            <person name="Liu Y."/>
            <person name="Guan J."/>
            <person name="Zhang Y."/>
            <person name="Yu S."/>
            <person name="Liu X."/>
            <person name="Zhang Y."/>
            <person name="Hong G."/>
            <person name="Han B."/>
            <person name="Choisne N."/>
            <person name="Demange N."/>
            <person name="Orjeda G."/>
            <person name="Samain S."/>
            <person name="Cattolico L."/>
            <person name="Pelletier E."/>
            <person name="Couloux A."/>
            <person name="Segurens B."/>
            <person name="Wincker P."/>
            <person name="D'Hont A."/>
            <person name="Scarpelli C."/>
            <person name="Weissenbach J."/>
            <person name="Salanoubat M."/>
            <person name="Quetier F."/>
            <person name="Yu Y."/>
            <person name="Kim H.R."/>
            <person name="Rambo T."/>
            <person name="Currie J."/>
            <person name="Collura K."/>
            <person name="Luo M."/>
            <person name="Yang T."/>
            <person name="Ammiraju J.S.S."/>
            <person name="Engler F."/>
            <person name="Soderlund C."/>
            <person name="Wing R.A."/>
            <person name="Palmer L.E."/>
            <person name="de la Bastide M."/>
            <person name="Spiegel L."/>
            <person name="Nascimento L."/>
            <person name="Zutavern T."/>
            <person name="O'Shaughnessy A."/>
            <person name="Dike S."/>
            <person name="Dedhia N."/>
            <person name="Preston R."/>
            <person name="Balija V."/>
            <person name="McCombie W.R."/>
            <person name="Chow T."/>
            <person name="Chen H."/>
            <person name="Chung M."/>
            <person name="Chen C."/>
            <person name="Shaw J."/>
            <person name="Wu H."/>
            <person name="Hsiao K."/>
            <person name="Chao Y."/>
            <person name="Chu M."/>
            <person name="Cheng C."/>
            <person name="Hour A."/>
            <person name="Lee P."/>
            <person name="Lin S."/>
            <person name="Lin Y."/>
            <person name="Liou J."/>
            <person name="Liu S."/>
            <person name="Hsing Y."/>
            <person name="Raghuvanshi S."/>
            <person name="Mohanty A."/>
            <person name="Bharti A.K."/>
            <person name="Gaur A."/>
            <person name="Gupta V."/>
            <person name="Kumar D."/>
            <person name="Ravi V."/>
            <person name="Vij S."/>
            <person name="Kapur A."/>
            <person name="Khurana P."/>
            <person name="Khurana P."/>
            <person name="Khurana J.P."/>
            <person name="Tyagi A.K."/>
            <person name="Gaikwad K."/>
            <person name="Singh A."/>
            <person name="Dalal V."/>
            <person name="Srivastava S."/>
            <person name="Dixit A."/>
            <person name="Pal A.K."/>
            <person name="Ghazi I.A."/>
            <person name="Yadav M."/>
            <person name="Pandit A."/>
            <person name="Bhargava A."/>
            <person name="Sureshbabu K."/>
            <person name="Batra K."/>
            <person name="Sharma T.R."/>
            <person name="Mohapatra T."/>
            <person name="Singh N.K."/>
            <person name="Messing J."/>
            <person name="Nelson A.B."/>
            <person name="Fuks G."/>
            <person name="Kavchok S."/>
            <person name="Keizer G."/>
            <person name="Linton E."/>
            <person name="Llaca V."/>
            <person name="Song R."/>
            <person name="Tanyolac B."/>
            <person name="Young S."/>
            <person name="Ho-Il K."/>
            <person name="Hahn J.H."/>
            <person name="Sangsakoo G."/>
            <person name="Vanavichit A."/>
            <person name="de Mattos Luiz.A.T."/>
            <person name="Zimmer P.D."/>
            <person name="Malone G."/>
            <person name="Dellagostin O."/>
            <person name="de Oliveira A.C."/>
            <person name="Bevan M."/>
            <person name="Bancroft I."/>
            <person name="Minx P."/>
            <person name="Cordum H."/>
            <person name="Wilson R."/>
            <person name="Cheng Z."/>
            <person name="Jin W."/>
            <person name="Jiang J."/>
            <person name="Leong S.A."/>
            <person name="Iwama H."/>
            <person name="Gojobori T."/>
            <person name="Itoh T."/>
            <person name="Niimura Y."/>
            <person name="Fujii Y."/>
            <person name="Habara T."/>
            <person name="Sakai H."/>
            <person name="Sato Y."/>
            <person name="Wilson G."/>
            <person name="Kumar K."/>
            <person name="McCouch S."/>
            <person name="Juretic N."/>
            <person name="Hoen D."/>
            <person name="Wright S."/>
            <person name="Bruskiewich R."/>
            <person name="Bureau T."/>
            <person name="Miyao A."/>
            <person name="Hirochika H."/>
            <person name="Nishikawa T."/>
            <person name="Kadowaki K."/>
            <person name="Sugiura M."/>
            <person name="Burr B."/>
            <person name="Sasaki T."/>
        </authorList>
    </citation>
    <scope>NUCLEOTIDE SEQUENCE [LARGE SCALE GENOMIC DNA]</scope>
    <source>
        <strain evidence="2">cv. Nipponbare</strain>
    </source>
</reference>
<proteinExistence type="predicted"/>
<accession>A0A0P0YBA8</accession>
<evidence type="ECO:0000313" key="1">
    <source>
        <dbReference type="EMBL" id="BAT17647.1"/>
    </source>
</evidence>
<dbReference type="PaxDb" id="39947-A0A0P0YBA8"/>
<keyword evidence="2" id="KW-1185">Reference proteome</keyword>
<reference evidence="1 2" key="2">
    <citation type="journal article" date="2013" name="Plant Cell Physiol.">
        <title>Rice Annotation Project Database (RAP-DB): an integrative and interactive database for rice genomics.</title>
        <authorList>
            <person name="Sakai H."/>
            <person name="Lee S.S."/>
            <person name="Tanaka T."/>
            <person name="Numa H."/>
            <person name="Kim J."/>
            <person name="Kawahara Y."/>
            <person name="Wakimoto H."/>
            <person name="Yang C.C."/>
            <person name="Iwamoto M."/>
            <person name="Abe T."/>
            <person name="Yamada Y."/>
            <person name="Muto A."/>
            <person name="Inokuchi H."/>
            <person name="Ikemura T."/>
            <person name="Matsumoto T."/>
            <person name="Sasaki T."/>
            <person name="Itoh T."/>
        </authorList>
    </citation>
    <scope>NUCLEOTIDE SEQUENCE [LARGE SCALE GENOMIC DNA]</scope>
    <source>
        <strain evidence="2">cv. Nipponbare</strain>
    </source>
</reference>
<evidence type="ECO:0000313" key="2">
    <source>
        <dbReference type="Proteomes" id="UP000059680"/>
    </source>
</evidence>
<dbReference type="Proteomes" id="UP000059680">
    <property type="component" value="Chromosome 12"/>
</dbReference>
<dbReference type="EMBL" id="AP014968">
    <property type="protein sequence ID" value="BAT17647.1"/>
    <property type="molecule type" value="Genomic_DNA"/>
</dbReference>
<feature type="non-terminal residue" evidence="1">
    <location>
        <position position="82"/>
    </location>
</feature>
<name>A0A0P0YBA8_ORYSJ</name>
<dbReference type="InParanoid" id="A0A0P0YBA8"/>
<protein>
    <submittedName>
        <fullName evidence="1">Os12g0561750 protein</fullName>
    </submittedName>
</protein>
<sequence>WIVFYHGPCCDIHLLKLGEKSWNSFFFKWPVLFEWRIVRLWRIWFLTQKNCAKRHLDPLLGIGLALSRLGHMSYDVVGTQIL</sequence>
<gene>
    <name evidence="1" type="ordered locus">Os12g0561750</name>
    <name evidence="1" type="ORF">OSNPB_120561750</name>
</gene>
<dbReference type="AlphaFoldDB" id="A0A0P0YBA8"/>
<reference evidence="1 2" key="3">
    <citation type="journal article" date="2013" name="Rice">
        <title>Improvement of the Oryza sativa Nipponbare reference genome using next generation sequence and optical map data.</title>
        <authorList>
            <person name="Kawahara Y."/>
            <person name="de la Bastide M."/>
            <person name="Hamilton J.P."/>
            <person name="Kanamori H."/>
            <person name="McCombie W.R."/>
            <person name="Ouyang S."/>
            <person name="Schwartz D.C."/>
            <person name="Tanaka T."/>
            <person name="Wu J."/>
            <person name="Zhou S."/>
            <person name="Childs K.L."/>
            <person name="Davidson R.M."/>
            <person name="Lin H."/>
            <person name="Quesada-Ocampo L."/>
            <person name="Vaillancourt B."/>
            <person name="Sakai H."/>
            <person name="Lee S.S."/>
            <person name="Kim J."/>
            <person name="Numa H."/>
            <person name="Itoh T."/>
            <person name="Buell C.R."/>
            <person name="Matsumoto T."/>
        </authorList>
    </citation>
    <scope>NUCLEOTIDE SEQUENCE [LARGE SCALE GENOMIC DNA]</scope>
    <source>
        <strain evidence="2">cv. Nipponbare</strain>
    </source>
</reference>
<organism evidence="1 2">
    <name type="scientific">Oryza sativa subsp. japonica</name>
    <name type="common">Rice</name>
    <dbReference type="NCBI Taxonomy" id="39947"/>
    <lineage>
        <taxon>Eukaryota</taxon>
        <taxon>Viridiplantae</taxon>
        <taxon>Streptophyta</taxon>
        <taxon>Embryophyta</taxon>
        <taxon>Tracheophyta</taxon>
        <taxon>Spermatophyta</taxon>
        <taxon>Magnoliopsida</taxon>
        <taxon>Liliopsida</taxon>
        <taxon>Poales</taxon>
        <taxon>Poaceae</taxon>
        <taxon>BOP clade</taxon>
        <taxon>Oryzoideae</taxon>
        <taxon>Oryzeae</taxon>
        <taxon>Oryzinae</taxon>
        <taxon>Oryza</taxon>
        <taxon>Oryza sativa</taxon>
    </lineage>
</organism>
<dbReference type="Gramene" id="Os12t0561750-00">
    <property type="protein sequence ID" value="Os12t0561750-00"/>
    <property type="gene ID" value="Os12g0561750"/>
</dbReference>